<dbReference type="AlphaFoldDB" id="A0A2H0YQ79"/>
<dbReference type="InterPro" id="IPR027417">
    <property type="entry name" value="P-loop_NTPase"/>
</dbReference>
<keyword evidence="1" id="KW-0547">Nucleotide-binding</keyword>
<protein>
    <submittedName>
        <fullName evidence="4">Zeta toxin</fullName>
    </submittedName>
</protein>
<sequence length="199" mass="23014">MPFSIFMAGSPGAGKTEFSRSFIENLISKNPPIKSVRIDADEIKLIIPQYNGSNSCAIQGASSLGVQKLFDFTLKHHQNVLVDEIFSELEYCREDVVRSFSRNRIVGIIYIYQDPLIAWKFTKIREKKEGRPIPKELFVNSFFASKENVNIVKKEFPEIKVFLVIKNYENDIEKMHFNIDNIDNFLTIPYTKNQLNNIL</sequence>
<evidence type="ECO:0000313" key="5">
    <source>
        <dbReference type="Proteomes" id="UP000236845"/>
    </source>
</evidence>
<dbReference type="SUPFAM" id="SSF52540">
    <property type="entry name" value="P-loop containing nucleoside triphosphate hydrolases"/>
    <property type="match status" value="1"/>
</dbReference>
<feature type="domain" description="Zeta toxin" evidence="3">
    <location>
        <begin position="2"/>
        <end position="168"/>
    </location>
</feature>
<evidence type="ECO:0000256" key="2">
    <source>
        <dbReference type="ARBA" id="ARBA00022840"/>
    </source>
</evidence>
<evidence type="ECO:0000259" key="3">
    <source>
        <dbReference type="Pfam" id="PF06414"/>
    </source>
</evidence>
<comment type="caution">
    <text evidence="4">The sequence shown here is derived from an EMBL/GenBank/DDBJ whole genome shotgun (WGS) entry which is preliminary data.</text>
</comment>
<evidence type="ECO:0000313" key="4">
    <source>
        <dbReference type="EMBL" id="PIS40576.1"/>
    </source>
</evidence>
<keyword evidence="2" id="KW-0067">ATP-binding</keyword>
<dbReference type="Pfam" id="PF06414">
    <property type="entry name" value="Zeta_toxin"/>
    <property type="match status" value="1"/>
</dbReference>
<organism evidence="4 5">
    <name type="scientific">Candidatus Kerfeldbacteria bacterium CG08_land_8_20_14_0_20_43_14</name>
    <dbReference type="NCBI Taxonomy" id="2014246"/>
    <lineage>
        <taxon>Bacteria</taxon>
        <taxon>Candidatus Kerfeldiibacteriota</taxon>
    </lineage>
</organism>
<name>A0A2H0YQ79_9BACT</name>
<accession>A0A2H0YQ79</accession>
<reference evidence="5" key="1">
    <citation type="submission" date="2017-09" db="EMBL/GenBank/DDBJ databases">
        <title>Depth-based differentiation of microbial function through sediment-hosted aquifers and enrichment of novel symbionts in the deep terrestrial subsurface.</title>
        <authorList>
            <person name="Probst A.J."/>
            <person name="Ladd B."/>
            <person name="Jarett J.K."/>
            <person name="Geller-Mcgrath D.E."/>
            <person name="Sieber C.M.K."/>
            <person name="Emerson J.B."/>
            <person name="Anantharaman K."/>
            <person name="Thomas B.C."/>
            <person name="Malmstrom R."/>
            <person name="Stieglmeier M."/>
            <person name="Klingl A."/>
            <person name="Woyke T."/>
            <person name="Ryan C.M."/>
            <person name="Banfield J.F."/>
        </authorList>
    </citation>
    <scope>NUCLEOTIDE SEQUENCE [LARGE SCALE GENOMIC DNA]</scope>
</reference>
<dbReference type="EMBL" id="PEXW01000058">
    <property type="protein sequence ID" value="PIS40576.1"/>
    <property type="molecule type" value="Genomic_DNA"/>
</dbReference>
<proteinExistence type="predicted"/>
<gene>
    <name evidence="4" type="ORF">COT26_02585</name>
</gene>
<dbReference type="Gene3D" id="3.40.50.300">
    <property type="entry name" value="P-loop containing nucleotide triphosphate hydrolases"/>
    <property type="match status" value="1"/>
</dbReference>
<dbReference type="GO" id="GO:0016301">
    <property type="term" value="F:kinase activity"/>
    <property type="evidence" value="ECO:0007669"/>
    <property type="project" value="InterPro"/>
</dbReference>
<dbReference type="GO" id="GO:0005524">
    <property type="term" value="F:ATP binding"/>
    <property type="evidence" value="ECO:0007669"/>
    <property type="project" value="UniProtKB-KW"/>
</dbReference>
<dbReference type="Proteomes" id="UP000236845">
    <property type="component" value="Unassembled WGS sequence"/>
</dbReference>
<dbReference type="InterPro" id="IPR010488">
    <property type="entry name" value="Zeta_toxin_domain"/>
</dbReference>
<evidence type="ECO:0000256" key="1">
    <source>
        <dbReference type="ARBA" id="ARBA00022741"/>
    </source>
</evidence>